<dbReference type="KEGG" id="dbk:DGMP_34820"/>
<evidence type="ECO:0000313" key="2">
    <source>
        <dbReference type="Proteomes" id="UP000826725"/>
    </source>
</evidence>
<dbReference type="Proteomes" id="UP000826725">
    <property type="component" value="Chromosome"/>
</dbReference>
<proteinExistence type="predicted"/>
<dbReference type="EMBL" id="AP024086">
    <property type="protein sequence ID" value="BCL62789.1"/>
    <property type="molecule type" value="Genomic_DNA"/>
</dbReference>
<dbReference type="RefSeq" id="WP_228855104.1">
    <property type="nucleotide sequence ID" value="NZ_AP024086.1"/>
</dbReference>
<keyword evidence="2" id="KW-1185">Reference proteome</keyword>
<name>A0A8D5FQY8_9BACT</name>
<evidence type="ECO:0008006" key="3">
    <source>
        <dbReference type="Google" id="ProtNLM"/>
    </source>
</evidence>
<sequence length="362" mass="41618">MKVLVLEDDDSQLDTYSDAAEDFGNENEIEIELVPVKSVESAVQRMNDNSFDGAIIDLNLDVEQPDEAEGNRVLTEIKETRRFPVIVVSGNLANLEEKHRESKSPLFKLYDRTIENETVFNDIFKVYQTGITEILGRRGEVEAQLSDIFWKYLANDFDVWLDKGSQKKSFLRYTLAHLVEALGHLTEDEKFYHEAEVYIKPPIQKYIATGDIVEKDDERFVVLSPACDIQPREINGEITFNADRIILGKLIQIDRDAFLENGIISEEDNAKTKKKKLEKIINGLNPKYPFLPGYKDLYPAVIDIQNLFSFSISEYKDDFKRLATISGVFIRDIQASLSAYYGRQGQPDLDKKELLKQYKKHL</sequence>
<evidence type="ECO:0000313" key="1">
    <source>
        <dbReference type="EMBL" id="BCL62789.1"/>
    </source>
</evidence>
<protein>
    <recommendedName>
        <fullName evidence="3">Response regulatory domain-containing protein</fullName>
    </recommendedName>
</protein>
<dbReference type="AlphaFoldDB" id="A0A8D5FQY8"/>
<organism evidence="1 2">
    <name type="scientific">Desulfomarina profundi</name>
    <dbReference type="NCBI Taxonomy" id="2772557"/>
    <lineage>
        <taxon>Bacteria</taxon>
        <taxon>Pseudomonadati</taxon>
        <taxon>Thermodesulfobacteriota</taxon>
        <taxon>Desulfobulbia</taxon>
        <taxon>Desulfobulbales</taxon>
        <taxon>Desulfobulbaceae</taxon>
        <taxon>Desulfomarina</taxon>
    </lineage>
</organism>
<gene>
    <name evidence="1" type="ORF">DGMP_34820</name>
</gene>
<reference evidence="1" key="1">
    <citation type="submission" date="2020-09" db="EMBL/GenBank/DDBJ databases">
        <title>Desulfogranum mesoprofundum gen. nov., sp. nov., a novel mesophilic, sulfate-reducing chemolithoautotroph isolated from a deep-sea hydrothermal vent chimney in the Suiyo Seamount.</title>
        <authorList>
            <person name="Hashimoto Y."/>
            <person name="Nakagawa S."/>
        </authorList>
    </citation>
    <scope>NUCLEOTIDE SEQUENCE</scope>
    <source>
        <strain evidence="1">KT2</strain>
    </source>
</reference>
<accession>A0A8D5FQY8</accession>